<dbReference type="EMBL" id="AZIL01000159">
    <property type="protein sequence ID" value="EWM29466.1"/>
    <property type="molecule type" value="Genomic_DNA"/>
</dbReference>
<dbReference type="PANTHER" id="PTHR11362:SF82">
    <property type="entry name" value="PHOSPHATIDYLETHANOLAMINE-BINDING PROTEIN 4"/>
    <property type="match status" value="1"/>
</dbReference>
<organism evidence="1 2">
    <name type="scientific">Nannochloropsis gaditana</name>
    <dbReference type="NCBI Taxonomy" id="72520"/>
    <lineage>
        <taxon>Eukaryota</taxon>
        <taxon>Sar</taxon>
        <taxon>Stramenopiles</taxon>
        <taxon>Ochrophyta</taxon>
        <taxon>Eustigmatophyceae</taxon>
        <taxon>Eustigmatales</taxon>
        <taxon>Monodopsidaceae</taxon>
        <taxon>Nannochloropsis</taxon>
    </lineage>
</organism>
<dbReference type="Gene3D" id="3.90.280.10">
    <property type="entry name" value="PEBP-like"/>
    <property type="match status" value="2"/>
</dbReference>
<dbReference type="InterPro" id="IPR035810">
    <property type="entry name" value="PEBP_euk"/>
</dbReference>
<reference evidence="1 2" key="1">
    <citation type="journal article" date="2014" name="Mol. Plant">
        <title>Chromosome Scale Genome Assembly and Transcriptome Profiling of Nannochloropsis gaditana in Nitrogen Depletion.</title>
        <authorList>
            <person name="Corteggiani Carpinelli E."/>
            <person name="Telatin A."/>
            <person name="Vitulo N."/>
            <person name="Forcato C."/>
            <person name="D'Angelo M."/>
            <person name="Schiavon R."/>
            <person name="Vezzi A."/>
            <person name="Giacometti G.M."/>
            <person name="Morosinotto T."/>
            <person name="Valle G."/>
        </authorList>
    </citation>
    <scope>NUCLEOTIDE SEQUENCE [LARGE SCALE GENOMIC DNA]</scope>
    <source>
        <strain evidence="1 2">B-31</strain>
    </source>
</reference>
<accession>W7U9I9</accession>
<comment type="caution">
    <text evidence="1">The sequence shown here is derived from an EMBL/GenBank/DDBJ whole genome shotgun (WGS) entry which is preliminary data.</text>
</comment>
<gene>
    <name evidence="1" type="primary">FT</name>
    <name evidence="1" type="ORF">Naga_100449g2</name>
</gene>
<dbReference type="SUPFAM" id="SSF49777">
    <property type="entry name" value="PEBP-like"/>
    <property type="match status" value="2"/>
</dbReference>
<dbReference type="OrthoDB" id="2153661at2759"/>
<dbReference type="PANTHER" id="PTHR11362">
    <property type="entry name" value="PHOSPHATIDYLETHANOLAMINE-BINDING PROTEIN"/>
    <property type="match status" value="1"/>
</dbReference>
<evidence type="ECO:0000313" key="2">
    <source>
        <dbReference type="Proteomes" id="UP000019335"/>
    </source>
</evidence>
<keyword evidence="2" id="KW-1185">Reference proteome</keyword>
<protein>
    <submittedName>
        <fullName evidence="1">Phosphatidylethanolamine-binding protein PEBP</fullName>
    </submittedName>
</protein>
<dbReference type="Proteomes" id="UP000019335">
    <property type="component" value="Chromosome 3"/>
</dbReference>
<sequence length="391" mass="43238">MHNLGSKMTKLKHKALTVSQELSAAGLIPDVLPDDFRSAYSVNATFGCNNFDSGAKVPPGEMDHPHPVYKLIEARHGSYYTFILVDPDSSPMQGSRSEVQLLHLVTNVSGQQPDSRNGNEVVPYKISRQDQGHIHGTHRYLLIALEQPQEGQQQLHIAPPKYRTQFSVLNFIHMNKVKPVGATLLHVSWDDYRPSKSNSTNAQAREQDSLAYAESMVRKSKLLNELVLEGSVHFKVPVTLTINEEIVNAGDEVPAQVMDLAPVVQFHPGLEEVRKANALYTVICADADFPSIHQPTDRSMLLMLATNIPGTSGDSRIGDPVVPYVSPLRLAGSTGIHRYFVLLLEQHGGALEEGAIDPPENRRAFSFHDFLKTHTSLEAVNATFFLGRRKG</sequence>
<dbReference type="CDD" id="cd00866">
    <property type="entry name" value="PEBP_euk"/>
    <property type="match status" value="1"/>
</dbReference>
<evidence type="ECO:0000313" key="1">
    <source>
        <dbReference type="EMBL" id="EWM29466.1"/>
    </source>
</evidence>
<dbReference type="InterPro" id="IPR036610">
    <property type="entry name" value="PEBP-like_sf"/>
</dbReference>
<dbReference type="AlphaFoldDB" id="W7U9I9"/>
<proteinExistence type="predicted"/>
<name>W7U9I9_9STRA</name>